<reference evidence="1 2" key="1">
    <citation type="submission" date="2022-01" db="EMBL/GenBank/DDBJ databases">
        <authorList>
            <person name="Xiong W."/>
            <person name="Schranz E."/>
        </authorList>
    </citation>
    <scope>NUCLEOTIDE SEQUENCE [LARGE SCALE GENOMIC DNA]</scope>
</reference>
<proteinExistence type="predicted"/>
<dbReference type="AlphaFoldDB" id="A0AAU9P103"/>
<accession>A0AAU9P103</accession>
<evidence type="ECO:0000313" key="2">
    <source>
        <dbReference type="Proteomes" id="UP001157418"/>
    </source>
</evidence>
<dbReference type="EMBL" id="CAKMRJ010005523">
    <property type="protein sequence ID" value="CAH1443933.1"/>
    <property type="molecule type" value="Genomic_DNA"/>
</dbReference>
<gene>
    <name evidence="1" type="ORF">LVIROSA_LOCUS29811</name>
</gene>
<organism evidence="1 2">
    <name type="scientific">Lactuca virosa</name>
    <dbReference type="NCBI Taxonomy" id="75947"/>
    <lineage>
        <taxon>Eukaryota</taxon>
        <taxon>Viridiplantae</taxon>
        <taxon>Streptophyta</taxon>
        <taxon>Embryophyta</taxon>
        <taxon>Tracheophyta</taxon>
        <taxon>Spermatophyta</taxon>
        <taxon>Magnoliopsida</taxon>
        <taxon>eudicotyledons</taxon>
        <taxon>Gunneridae</taxon>
        <taxon>Pentapetalae</taxon>
        <taxon>asterids</taxon>
        <taxon>campanulids</taxon>
        <taxon>Asterales</taxon>
        <taxon>Asteraceae</taxon>
        <taxon>Cichorioideae</taxon>
        <taxon>Cichorieae</taxon>
        <taxon>Lactucinae</taxon>
        <taxon>Lactuca</taxon>
    </lineage>
</organism>
<comment type="caution">
    <text evidence="1">The sequence shown here is derived from an EMBL/GenBank/DDBJ whole genome shotgun (WGS) entry which is preliminary data.</text>
</comment>
<keyword evidence="2" id="KW-1185">Reference proteome</keyword>
<sequence>MDQLREVEYEAKALPTMTQKRVLTDENCIRAINDLSGDGNIESMLSVEMDCLKLEDVLLALANNVV</sequence>
<dbReference type="Proteomes" id="UP001157418">
    <property type="component" value="Unassembled WGS sequence"/>
</dbReference>
<protein>
    <submittedName>
        <fullName evidence="1">Uncharacterized protein</fullName>
    </submittedName>
</protein>
<evidence type="ECO:0000313" key="1">
    <source>
        <dbReference type="EMBL" id="CAH1443933.1"/>
    </source>
</evidence>
<name>A0AAU9P103_9ASTR</name>